<accession>A0ABW3WRQ8</accession>
<dbReference type="InterPro" id="IPR045659">
    <property type="entry name" value="LptD_2"/>
</dbReference>
<dbReference type="InterPro" id="IPR050218">
    <property type="entry name" value="LptD"/>
</dbReference>
<evidence type="ECO:0000259" key="2">
    <source>
        <dbReference type="Pfam" id="PF19838"/>
    </source>
</evidence>
<proteinExistence type="predicted"/>
<comment type="caution">
    <text evidence="3">The sequence shown here is derived from an EMBL/GenBank/DDBJ whole genome shotgun (WGS) entry which is preliminary data.</text>
</comment>
<protein>
    <submittedName>
        <fullName evidence="3">LPS assembly protein LptD</fullName>
    </submittedName>
</protein>
<dbReference type="RefSeq" id="WP_386809854.1">
    <property type="nucleotide sequence ID" value="NZ_JBHTMV010000006.1"/>
</dbReference>
<feature type="domain" description="LPS-assembly protein LptD central" evidence="2">
    <location>
        <begin position="214"/>
        <end position="680"/>
    </location>
</feature>
<dbReference type="Proteomes" id="UP001597241">
    <property type="component" value="Unassembled WGS sequence"/>
</dbReference>
<keyword evidence="4" id="KW-1185">Reference proteome</keyword>
<dbReference type="PANTHER" id="PTHR30189:SF1">
    <property type="entry name" value="LPS-ASSEMBLY PROTEIN LPTD"/>
    <property type="match status" value="1"/>
</dbReference>
<sequence>MLLVVAVFGINLGLYSQEIKQSSSIEIPASKIDTTNVFTKDTIANPKIDSLDVVAKDSIVKPKETLESIINHSADSLIRQDIKNNKILLYDNAHVHYGDIDLVAGFIEIDNNTNIVTAKGIKDSIGEYTQLPIFTQGAESTTQDSIIFNFKTEKAKIFGLRTEQEGVIIKGAVTKKENDSVIYVRDIRFTTSDKTNPDYYIKTDKAKIVPDKKIVIGFSNLVIKDVPTPLFLPFAYIPLTEGRSSGFLMPTWGENNEQGFFLQNGGYYFAINDHVDLAVLADIYTNGSWGIRTESSYVFKYKFSGNFSFRYEYLINGLRGFDDYSKSTNYNISWSHSQDSKSSPNTRFSASVNLGSSKYYKESLNEYNNNSFLNNTLSSSISLYKKLVGTPFSISASATHSQNTNTEVISMSLPSLLVNMDRIYPFAPKVGGKSNAFTKLGLTYSLKSDVRFNTTDEYFFKKEMFDSANPGVQQNASVNTNLKLLKYFTVSPNANYKEVWYFDRINKTYDQTEDTVVTDTIQGFNSFREVSAGASLSTTVYGMFKFKKGNVEAIRHVMRPSVSYSYRPDFEFWEEVQQSDDPEDFLDYSPFANGIYGNPGRGISNSLSFSLANTLEAKVKSKDSTQTEARKVTLLNNLNFSTSYNMASDSMRWTPVRMSAGTYLFNKKMQVNLNATLDPYALSINGTRINTANIKNGGSLFRLTNAGLTMNYSFSSKDTKGKDNKREQNAIDNNSDGIFGERLNVSNDRRDNDNQTETKVAKLYSARFPWTLKVAYAINYSNSNRQNEISSNSIMFSGDVELTPKWDVGVSSGYDFEGGGFSYTQLRFARDLDSWKMSFNWVPFGDRQTYYFFIGIKSSMLSDLKYDQRQLPDKVLF</sequence>
<name>A0ABW3WRQ8_9FLAO</name>
<evidence type="ECO:0000313" key="4">
    <source>
        <dbReference type="Proteomes" id="UP001597241"/>
    </source>
</evidence>
<feature type="region of interest" description="Disordered" evidence="1">
    <location>
        <begin position="714"/>
        <end position="754"/>
    </location>
</feature>
<dbReference type="EMBL" id="JBHTMV010000006">
    <property type="protein sequence ID" value="MFD1294587.1"/>
    <property type="molecule type" value="Genomic_DNA"/>
</dbReference>
<gene>
    <name evidence="3" type="ORF">ACFQ5N_12150</name>
</gene>
<organism evidence="3 4">
    <name type="scientific">Lutibacter holmesii</name>
    <dbReference type="NCBI Taxonomy" id="1137985"/>
    <lineage>
        <taxon>Bacteria</taxon>
        <taxon>Pseudomonadati</taxon>
        <taxon>Bacteroidota</taxon>
        <taxon>Flavobacteriia</taxon>
        <taxon>Flavobacteriales</taxon>
        <taxon>Flavobacteriaceae</taxon>
        <taxon>Lutibacter</taxon>
    </lineage>
</organism>
<reference evidence="4" key="1">
    <citation type="journal article" date="2019" name="Int. J. Syst. Evol. Microbiol.">
        <title>The Global Catalogue of Microorganisms (GCM) 10K type strain sequencing project: providing services to taxonomists for standard genome sequencing and annotation.</title>
        <authorList>
            <consortium name="The Broad Institute Genomics Platform"/>
            <consortium name="The Broad Institute Genome Sequencing Center for Infectious Disease"/>
            <person name="Wu L."/>
            <person name="Ma J."/>
        </authorList>
    </citation>
    <scope>NUCLEOTIDE SEQUENCE [LARGE SCALE GENOMIC DNA]</scope>
    <source>
        <strain evidence="4">CCUG 62221</strain>
    </source>
</reference>
<evidence type="ECO:0000256" key="1">
    <source>
        <dbReference type="SAM" id="MobiDB-lite"/>
    </source>
</evidence>
<evidence type="ECO:0000313" key="3">
    <source>
        <dbReference type="EMBL" id="MFD1294587.1"/>
    </source>
</evidence>
<feature type="compositionally biased region" description="Basic and acidic residues" evidence="1">
    <location>
        <begin position="717"/>
        <end position="729"/>
    </location>
</feature>
<dbReference type="PANTHER" id="PTHR30189">
    <property type="entry name" value="LPS-ASSEMBLY PROTEIN"/>
    <property type="match status" value="1"/>
</dbReference>
<dbReference type="Pfam" id="PF19838">
    <property type="entry name" value="LptD_2"/>
    <property type="match status" value="1"/>
</dbReference>